<evidence type="ECO:0000313" key="2">
    <source>
        <dbReference type="Proteomes" id="UP001139347"/>
    </source>
</evidence>
<dbReference type="GO" id="GO:0004555">
    <property type="term" value="F:alpha,alpha-trehalase activity"/>
    <property type="evidence" value="ECO:0007669"/>
    <property type="project" value="InterPro"/>
</dbReference>
<dbReference type="AlphaFoldDB" id="A0A9X1WRQ0"/>
<dbReference type="Proteomes" id="UP001139347">
    <property type="component" value="Unassembled WGS sequence"/>
</dbReference>
<dbReference type="RefSeq" id="WP_244725543.1">
    <property type="nucleotide sequence ID" value="NZ_JALIRP010000005.1"/>
</dbReference>
<sequence>MKTHRIGHLAFDSSDATLNEAFAWAKQQALSYAHFDDPVGPWYEAALPGRDAFCMRDIAHQSTGAHLLGLREHNKNMLSQFAKHIASERDFCTYWEITKEGLPAPVDYENDQDFWYNLPANFDLIDCCLRQYQWTADTDYIKDPVLTHFYERSVTDYVGRWDQDGDGLPEHYASYGRRGIASYREDSTHPLVAGDLVAALYAGYKAYAQIQSLRGHQGQSEEFTNKAAEIRHMYMNEWWNEQAGRFNGAILQDRSPYTEYYASAHYLPLYFGLIEEGVQLNSALLDVVKHGGDNVEERSHLAEIYYRYGLHEVAYKVLLELSSPNTPRREYPEVSYSVISSLITGMMGVAPSATDRVLMTLPRLGSIAWSDVKNIPVWGNEIHLSHNGNGESVIENVSGPMFVWEARFPGEWSTLSVDGTEYEAKVEQIRGSETISSIRLNVEPGKKIAVRVMK</sequence>
<dbReference type="Pfam" id="PF01204">
    <property type="entry name" value="Trehalase"/>
    <property type="match status" value="1"/>
</dbReference>
<organism evidence="1 2">
    <name type="scientific">Paenibacillus mangrovi</name>
    <dbReference type="NCBI Taxonomy" id="2931978"/>
    <lineage>
        <taxon>Bacteria</taxon>
        <taxon>Bacillati</taxon>
        <taxon>Bacillota</taxon>
        <taxon>Bacilli</taxon>
        <taxon>Bacillales</taxon>
        <taxon>Paenibacillaceae</taxon>
        <taxon>Paenibacillus</taxon>
    </lineage>
</organism>
<name>A0A9X1WRQ0_9BACL</name>
<dbReference type="GO" id="GO:0005991">
    <property type="term" value="P:trehalose metabolic process"/>
    <property type="evidence" value="ECO:0007669"/>
    <property type="project" value="InterPro"/>
</dbReference>
<proteinExistence type="predicted"/>
<dbReference type="Gene3D" id="1.50.10.10">
    <property type="match status" value="1"/>
</dbReference>
<reference evidence="1" key="1">
    <citation type="submission" date="2022-04" db="EMBL/GenBank/DDBJ databases">
        <title>Paenibacillus mangrovi sp. nov., a novel endophytic bacterium isolated from bark of Kandelia candel.</title>
        <authorList>
            <person name="Tuo L."/>
        </authorList>
    </citation>
    <scope>NUCLEOTIDE SEQUENCE</scope>
    <source>
        <strain evidence="1">KQZ6P-2</strain>
    </source>
</reference>
<dbReference type="InterPro" id="IPR001661">
    <property type="entry name" value="Glyco_hydro_37"/>
</dbReference>
<evidence type="ECO:0000313" key="1">
    <source>
        <dbReference type="EMBL" id="MCJ8012715.1"/>
    </source>
</evidence>
<protein>
    <recommendedName>
        <fullName evidence="3">Alpha-L-rhamnosidase six-hairpin glycosidase domain-containing protein</fullName>
    </recommendedName>
</protein>
<dbReference type="SUPFAM" id="SSF48208">
    <property type="entry name" value="Six-hairpin glycosidases"/>
    <property type="match status" value="1"/>
</dbReference>
<comment type="caution">
    <text evidence="1">The sequence shown here is derived from an EMBL/GenBank/DDBJ whole genome shotgun (WGS) entry which is preliminary data.</text>
</comment>
<keyword evidence="2" id="KW-1185">Reference proteome</keyword>
<dbReference type="EMBL" id="JALIRP010000005">
    <property type="protein sequence ID" value="MCJ8012715.1"/>
    <property type="molecule type" value="Genomic_DNA"/>
</dbReference>
<dbReference type="InterPro" id="IPR012341">
    <property type="entry name" value="6hp_glycosidase-like_sf"/>
</dbReference>
<dbReference type="InterPro" id="IPR008928">
    <property type="entry name" value="6-hairpin_glycosidase_sf"/>
</dbReference>
<gene>
    <name evidence="1" type="ORF">MUG84_13335</name>
</gene>
<evidence type="ECO:0008006" key="3">
    <source>
        <dbReference type="Google" id="ProtNLM"/>
    </source>
</evidence>
<accession>A0A9X1WRQ0</accession>